<dbReference type="Pfam" id="PF18348">
    <property type="entry name" value="SH3_16"/>
    <property type="match status" value="1"/>
</dbReference>
<dbReference type="Proteomes" id="UP001382935">
    <property type="component" value="Chromosome"/>
</dbReference>
<accession>A0ABZ2G3F5</accession>
<dbReference type="InterPro" id="IPR041382">
    <property type="entry name" value="SH3_16"/>
</dbReference>
<dbReference type="SUPFAM" id="SSF50044">
    <property type="entry name" value="SH3-domain"/>
    <property type="match status" value="1"/>
</dbReference>
<evidence type="ECO:0000313" key="3">
    <source>
        <dbReference type="Proteomes" id="UP001382935"/>
    </source>
</evidence>
<feature type="domain" description="Bacterial dipeptidyl-peptidase SH3" evidence="1">
    <location>
        <begin position="29"/>
        <end position="75"/>
    </location>
</feature>
<dbReference type="Gene3D" id="2.30.30.40">
    <property type="entry name" value="SH3 Domains"/>
    <property type="match status" value="1"/>
</dbReference>
<evidence type="ECO:0000259" key="1">
    <source>
        <dbReference type="Pfam" id="PF18348"/>
    </source>
</evidence>
<proteinExistence type="predicted"/>
<dbReference type="EMBL" id="CP145607">
    <property type="protein sequence ID" value="WWM71515.1"/>
    <property type="molecule type" value="Genomic_DNA"/>
</dbReference>
<organism evidence="2 3">
    <name type="scientific">Sphingomonas kaistensis</name>
    <dbReference type="NCBI Taxonomy" id="298708"/>
    <lineage>
        <taxon>Bacteria</taxon>
        <taxon>Pseudomonadati</taxon>
        <taxon>Pseudomonadota</taxon>
        <taxon>Alphaproteobacteria</taxon>
        <taxon>Sphingomonadales</taxon>
        <taxon>Sphingomonadaceae</taxon>
        <taxon>Sphingomonas</taxon>
    </lineage>
</organism>
<dbReference type="InterPro" id="IPR036028">
    <property type="entry name" value="SH3-like_dom_sf"/>
</dbReference>
<name>A0ABZ2G3F5_9SPHN</name>
<protein>
    <submittedName>
        <fullName evidence="2">SH3 domain-containing protein</fullName>
    </submittedName>
</protein>
<gene>
    <name evidence="2" type="ORF">V6R86_12760</name>
</gene>
<reference evidence="2 3" key="1">
    <citation type="submission" date="2024-02" db="EMBL/GenBank/DDBJ databases">
        <title>Full genome sequence of Sphingomonas kaistensis.</title>
        <authorList>
            <person name="Poletto B.L."/>
            <person name="Silva G."/>
            <person name="Galante D."/>
            <person name="Campos K.R."/>
            <person name="Santos M.B.N."/>
            <person name="Sacchi C.T."/>
        </authorList>
    </citation>
    <scope>NUCLEOTIDE SEQUENCE [LARGE SCALE GENOMIC DNA]</scope>
    <source>
        <strain evidence="2 3">MA4R</strain>
    </source>
</reference>
<dbReference type="RefSeq" id="WP_338504932.1">
    <property type="nucleotide sequence ID" value="NZ_CP145607.1"/>
</dbReference>
<sequence>MADIALAGTVIASHYVEPLQCHLKHGATLRASPSETGDALGELEPGASVRILDKRSGWAWGYAGGLVGYVPAAALTA</sequence>
<keyword evidence="3" id="KW-1185">Reference proteome</keyword>
<evidence type="ECO:0000313" key="2">
    <source>
        <dbReference type="EMBL" id="WWM71515.1"/>
    </source>
</evidence>